<dbReference type="EMBL" id="BAABCY010000074">
    <property type="protein sequence ID" value="GAA3576413.1"/>
    <property type="molecule type" value="Genomic_DNA"/>
</dbReference>
<dbReference type="Pfam" id="PF08240">
    <property type="entry name" value="ADH_N"/>
    <property type="match status" value="1"/>
</dbReference>
<reference evidence="11" key="1">
    <citation type="journal article" date="2019" name="Int. J. Syst. Evol. Microbiol.">
        <title>The Global Catalogue of Microorganisms (GCM) 10K type strain sequencing project: providing services to taxonomists for standard genome sequencing and annotation.</title>
        <authorList>
            <consortium name="The Broad Institute Genomics Platform"/>
            <consortium name="The Broad Institute Genome Sequencing Center for Infectious Disease"/>
            <person name="Wu L."/>
            <person name="Ma J."/>
        </authorList>
    </citation>
    <scope>NUCLEOTIDE SEQUENCE [LARGE SCALE GENOMIC DNA]</scope>
    <source>
        <strain evidence="11">JCM 17111</strain>
    </source>
</reference>
<dbReference type="PANTHER" id="PTHR42940">
    <property type="entry name" value="ALCOHOL DEHYDROGENASE 1-RELATED"/>
    <property type="match status" value="1"/>
</dbReference>
<feature type="domain" description="Alcohol dehydrogenase-like N-terminal" evidence="9">
    <location>
        <begin position="44"/>
        <end position="160"/>
    </location>
</feature>
<evidence type="ECO:0000256" key="3">
    <source>
        <dbReference type="ARBA" id="ARBA00013190"/>
    </source>
</evidence>
<dbReference type="Gene3D" id="3.90.180.10">
    <property type="entry name" value="Medium-chain alcohol dehydrogenases, catalytic domain"/>
    <property type="match status" value="1"/>
</dbReference>
<keyword evidence="11" id="KW-1185">Reference proteome</keyword>
<evidence type="ECO:0000259" key="9">
    <source>
        <dbReference type="Pfam" id="PF08240"/>
    </source>
</evidence>
<keyword evidence="4" id="KW-0479">Metal-binding</keyword>
<proteinExistence type="inferred from homology"/>
<dbReference type="Gene3D" id="3.40.50.720">
    <property type="entry name" value="NAD(P)-binding Rossmann-like Domain"/>
    <property type="match status" value="1"/>
</dbReference>
<dbReference type="InterPro" id="IPR013154">
    <property type="entry name" value="ADH-like_N"/>
</dbReference>
<dbReference type="InterPro" id="IPR011032">
    <property type="entry name" value="GroES-like_sf"/>
</dbReference>
<comment type="caution">
    <text evidence="10">The sequence shown here is derived from an EMBL/GenBank/DDBJ whole genome shotgun (WGS) entry which is preliminary data.</text>
</comment>
<evidence type="ECO:0000313" key="10">
    <source>
        <dbReference type="EMBL" id="GAA3576413.1"/>
    </source>
</evidence>
<organism evidence="10 11">
    <name type="scientific">Snuella lapsa</name>
    <dbReference type="NCBI Taxonomy" id="870481"/>
    <lineage>
        <taxon>Bacteria</taxon>
        <taxon>Pseudomonadati</taxon>
        <taxon>Bacteroidota</taxon>
        <taxon>Flavobacteriia</taxon>
        <taxon>Flavobacteriales</taxon>
        <taxon>Flavobacteriaceae</taxon>
        <taxon>Snuella</taxon>
    </lineage>
</organism>
<dbReference type="Proteomes" id="UP001500954">
    <property type="component" value="Unassembled WGS sequence"/>
</dbReference>
<dbReference type="PANTHER" id="PTHR42940:SF3">
    <property type="entry name" value="ALCOHOL DEHYDROGENASE 1-RELATED"/>
    <property type="match status" value="1"/>
</dbReference>
<evidence type="ECO:0000256" key="7">
    <source>
        <dbReference type="ARBA" id="ARBA00023027"/>
    </source>
</evidence>
<evidence type="ECO:0000256" key="5">
    <source>
        <dbReference type="ARBA" id="ARBA00022833"/>
    </source>
</evidence>
<evidence type="ECO:0000256" key="1">
    <source>
        <dbReference type="ARBA" id="ARBA00001947"/>
    </source>
</evidence>
<comment type="cofactor">
    <cofactor evidence="1">
        <name>Zn(2+)</name>
        <dbReference type="ChEBI" id="CHEBI:29105"/>
    </cofactor>
</comment>
<dbReference type="RefSeq" id="WP_345006787.1">
    <property type="nucleotide sequence ID" value="NZ_BAABCY010000074.1"/>
</dbReference>
<evidence type="ECO:0000256" key="6">
    <source>
        <dbReference type="ARBA" id="ARBA00023002"/>
    </source>
</evidence>
<dbReference type="InterPro" id="IPR036291">
    <property type="entry name" value="NAD(P)-bd_dom_sf"/>
</dbReference>
<gene>
    <name evidence="10" type="ORF">GCM10022395_26610</name>
</gene>
<sequence length="367" mass="40166">MTTKKNNRTASTTNSTVNSQFQIFETPEKPFSFKEKTSPIALAPKETLVEIELSTICGSDIHTIEGKRKEDTPCILGHEAVGKIIATSNRKGFAIGDRVTWTIADSCGECPACTEYGLPEKCERLFKYGHASINNGSGLNGCYASHILIRPGTHMVKIPDNLSNPIVAPANCALATMVNAISKMTLKPKRVVIQGGGLLGLYACGLLKEQGVPEIYCLEINENRFELIQKFGAIPVNAKDPKEALDYILSQTGKGVDTVFEVAGIKELIPQGLELLRPGGEYVLVGLVHPDSELGITAEQIIRKCISIKGIHNYAPKHLDEAIAFLERTQDTLPFNELVSPPYTLNNLEKAVQEAKKQHWMRVSVKP</sequence>
<keyword evidence="6" id="KW-0560">Oxidoreductase</keyword>
<evidence type="ECO:0000256" key="4">
    <source>
        <dbReference type="ARBA" id="ARBA00022723"/>
    </source>
</evidence>
<keyword evidence="5" id="KW-0862">Zinc</keyword>
<evidence type="ECO:0000256" key="2">
    <source>
        <dbReference type="ARBA" id="ARBA00008072"/>
    </source>
</evidence>
<protein>
    <recommendedName>
        <fullName evidence="3">alcohol dehydrogenase</fullName>
        <ecNumber evidence="3">1.1.1.1</ecNumber>
    </recommendedName>
</protein>
<accession>A0ABP6Y2V8</accession>
<dbReference type="CDD" id="cd08231">
    <property type="entry name" value="MDR_TM0436_like"/>
    <property type="match status" value="1"/>
</dbReference>
<dbReference type="Pfam" id="PF00107">
    <property type="entry name" value="ADH_zinc_N"/>
    <property type="match status" value="1"/>
</dbReference>
<evidence type="ECO:0000259" key="8">
    <source>
        <dbReference type="Pfam" id="PF00107"/>
    </source>
</evidence>
<dbReference type="SUPFAM" id="SSF50129">
    <property type="entry name" value="GroES-like"/>
    <property type="match status" value="1"/>
</dbReference>
<name>A0ABP6Y2V8_9FLAO</name>
<feature type="domain" description="Alcohol dehydrogenase-like C-terminal" evidence="8">
    <location>
        <begin position="199"/>
        <end position="327"/>
    </location>
</feature>
<comment type="similarity">
    <text evidence="2">Belongs to the zinc-containing alcohol dehydrogenase family.</text>
</comment>
<keyword evidence="7" id="KW-0520">NAD</keyword>
<dbReference type="SUPFAM" id="SSF51735">
    <property type="entry name" value="NAD(P)-binding Rossmann-fold domains"/>
    <property type="match status" value="1"/>
</dbReference>
<evidence type="ECO:0000313" key="11">
    <source>
        <dbReference type="Proteomes" id="UP001500954"/>
    </source>
</evidence>
<dbReference type="EC" id="1.1.1.1" evidence="3"/>
<dbReference type="InterPro" id="IPR013149">
    <property type="entry name" value="ADH-like_C"/>
</dbReference>